<feature type="transmembrane region" description="Helical" evidence="10">
    <location>
        <begin position="239"/>
        <end position="259"/>
    </location>
</feature>
<dbReference type="PANTHER" id="PTHR14467:SF0">
    <property type="entry name" value="PROTEIN ARV1"/>
    <property type="match status" value="1"/>
</dbReference>
<evidence type="ECO:0000256" key="10">
    <source>
        <dbReference type="RuleBase" id="RU368065"/>
    </source>
</evidence>
<protein>
    <recommendedName>
        <fullName evidence="10">Protein ARV</fullName>
    </recommendedName>
</protein>
<dbReference type="RefSeq" id="XP_004994550.1">
    <property type="nucleotide sequence ID" value="XM_004994493.1"/>
</dbReference>
<evidence type="ECO:0000256" key="8">
    <source>
        <dbReference type="ARBA" id="ARBA00023098"/>
    </source>
</evidence>
<gene>
    <name evidence="11" type="ORF">PTSG_12179</name>
</gene>
<accession>F2U8L9</accession>
<evidence type="ECO:0000256" key="2">
    <source>
        <dbReference type="ARBA" id="ARBA00009187"/>
    </source>
</evidence>
<keyword evidence="12" id="KW-1185">Reference proteome</keyword>
<keyword evidence="3 10" id="KW-0813">Transport</keyword>
<dbReference type="GO" id="GO:0005789">
    <property type="term" value="C:endoplasmic reticulum membrane"/>
    <property type="evidence" value="ECO:0007669"/>
    <property type="project" value="UniProtKB-SubCell"/>
</dbReference>
<dbReference type="GO" id="GO:0097036">
    <property type="term" value="P:regulation of plasma membrane sterol distribution"/>
    <property type="evidence" value="ECO:0007669"/>
    <property type="project" value="UniProtKB-UniRule"/>
</dbReference>
<dbReference type="STRING" id="946362.F2U8L9"/>
<comment type="caution">
    <text evidence="10">Lacks conserved residue(s) required for the propagation of feature annotation.</text>
</comment>
<dbReference type="InParanoid" id="F2U8L9"/>
<evidence type="ECO:0000256" key="4">
    <source>
        <dbReference type="ARBA" id="ARBA00022692"/>
    </source>
</evidence>
<proteinExistence type="inferred from homology"/>
<keyword evidence="10" id="KW-0746">Sphingolipid metabolism</keyword>
<dbReference type="EMBL" id="GL832964">
    <property type="protein sequence ID" value="EGD72727.1"/>
    <property type="molecule type" value="Genomic_DNA"/>
</dbReference>
<evidence type="ECO:0000313" key="11">
    <source>
        <dbReference type="EMBL" id="EGD72727.1"/>
    </source>
</evidence>
<dbReference type="GO" id="GO:0032366">
    <property type="term" value="P:intracellular sterol transport"/>
    <property type="evidence" value="ECO:0007669"/>
    <property type="project" value="UniProtKB-UniRule"/>
</dbReference>
<reference evidence="11" key="1">
    <citation type="submission" date="2009-08" db="EMBL/GenBank/DDBJ databases">
        <title>Annotation of Salpingoeca rosetta.</title>
        <authorList>
            <consortium name="The Broad Institute Genome Sequencing Platform"/>
            <person name="Russ C."/>
            <person name="Cuomo C."/>
            <person name="Burger G."/>
            <person name="Gray M.W."/>
            <person name="Holland P.W.H."/>
            <person name="King N."/>
            <person name="Lang F.B.F."/>
            <person name="Roger A.J."/>
            <person name="Ruiz-Trillo I."/>
            <person name="Young S.K."/>
            <person name="Zeng Q."/>
            <person name="Gargeya S."/>
            <person name="Alvarado L."/>
            <person name="Berlin A."/>
            <person name="Chapman S.B."/>
            <person name="Chen Z."/>
            <person name="Freedman E."/>
            <person name="Gellesch M."/>
            <person name="Goldberg J."/>
            <person name="Griggs A."/>
            <person name="Gujja S."/>
            <person name="Heilman E."/>
            <person name="Heiman D."/>
            <person name="Howarth C."/>
            <person name="Mehta T."/>
            <person name="Neiman D."/>
            <person name="Pearson M."/>
            <person name="Roberts A."/>
            <person name="Saif S."/>
            <person name="Shea T."/>
            <person name="Shenoy N."/>
            <person name="Sisk P."/>
            <person name="Stolte C."/>
            <person name="Sykes S."/>
            <person name="White J."/>
            <person name="Yandava C."/>
            <person name="Haas B."/>
            <person name="Nusbaum C."/>
            <person name="Birren B."/>
        </authorList>
    </citation>
    <scope>NUCLEOTIDE SEQUENCE [LARGE SCALE GENOMIC DNA]</scope>
    <source>
        <strain evidence="11">ATCC 50818</strain>
    </source>
</reference>
<keyword evidence="5 10" id="KW-0256">Endoplasmic reticulum</keyword>
<dbReference type="Proteomes" id="UP000007799">
    <property type="component" value="Unassembled WGS sequence"/>
</dbReference>
<keyword evidence="7 10" id="KW-0445">Lipid transport</keyword>
<organism evidence="12">
    <name type="scientific">Salpingoeca rosetta (strain ATCC 50818 / BSB-021)</name>
    <dbReference type="NCBI Taxonomy" id="946362"/>
    <lineage>
        <taxon>Eukaryota</taxon>
        <taxon>Choanoflagellata</taxon>
        <taxon>Craspedida</taxon>
        <taxon>Salpingoecidae</taxon>
        <taxon>Salpingoeca</taxon>
    </lineage>
</organism>
<dbReference type="GO" id="GO:0006665">
    <property type="term" value="P:sphingolipid metabolic process"/>
    <property type="evidence" value="ECO:0007669"/>
    <property type="project" value="UniProtKB-UniRule"/>
</dbReference>
<evidence type="ECO:0000256" key="5">
    <source>
        <dbReference type="ARBA" id="ARBA00022824"/>
    </source>
</evidence>
<keyword evidence="9 10" id="KW-0472">Membrane</keyword>
<evidence type="ECO:0000256" key="6">
    <source>
        <dbReference type="ARBA" id="ARBA00022989"/>
    </source>
</evidence>
<evidence type="ECO:0000256" key="7">
    <source>
        <dbReference type="ARBA" id="ARBA00023055"/>
    </source>
</evidence>
<keyword evidence="6 10" id="KW-1133">Transmembrane helix</keyword>
<comment type="function">
    <text evidence="10">Mediator of sterol homeostasis involved in sterol uptake, trafficking and distribution into membranes.</text>
</comment>
<keyword evidence="4 10" id="KW-0812">Transmembrane</keyword>
<evidence type="ECO:0000256" key="3">
    <source>
        <dbReference type="ARBA" id="ARBA00022448"/>
    </source>
</evidence>
<dbReference type="AlphaFoldDB" id="F2U8L9"/>
<name>F2U8L9_SALR5</name>
<evidence type="ECO:0000256" key="9">
    <source>
        <dbReference type="ARBA" id="ARBA00023136"/>
    </source>
</evidence>
<dbReference type="GO" id="GO:0005794">
    <property type="term" value="C:Golgi apparatus"/>
    <property type="evidence" value="ECO:0007669"/>
    <property type="project" value="TreeGrafter"/>
</dbReference>
<dbReference type="KEGG" id="sre:PTSG_12179"/>
<keyword evidence="8 10" id="KW-0443">Lipid metabolism</keyword>
<evidence type="ECO:0000256" key="1">
    <source>
        <dbReference type="ARBA" id="ARBA00004477"/>
    </source>
</evidence>
<dbReference type="GO" id="GO:0032541">
    <property type="term" value="C:cortical endoplasmic reticulum"/>
    <property type="evidence" value="ECO:0007669"/>
    <property type="project" value="TreeGrafter"/>
</dbReference>
<sequence length="268" mass="29778">MPRCTWCGVPVPQLTRQYGTALKLADCGSCGRVADPLLERDVVFLWLHALLLDLRVFRHLVHNIHHRGDALAHMGWKTLMRVQLFVLLISAAYLELVKERSPLRPALEKLAAQQLPPFPEYHPLMLPLASAAVTQCVGWVTTWLILHCLTRLSLSHPRPPHKTAPAPPSSTAPTLAAQRALLVFQLSQLWLPSMATVCLFARTMHTTAFPSVVFGWTATFLHLVLAGILFHVTGDTSLYTGWAVALLLVLMTAITHHHAASWLNELVT</sequence>
<dbReference type="GeneID" id="16075131"/>
<evidence type="ECO:0000313" key="12">
    <source>
        <dbReference type="Proteomes" id="UP000007799"/>
    </source>
</evidence>
<comment type="function">
    <text evidence="10">Regulates also the sphingolipid metabolism.</text>
</comment>
<dbReference type="PANTHER" id="PTHR14467">
    <property type="entry name" value="ARV1"/>
    <property type="match status" value="1"/>
</dbReference>
<comment type="subcellular location">
    <subcellularLocation>
        <location evidence="1 10">Endoplasmic reticulum membrane</location>
        <topology evidence="1 10">Multi-pass membrane protein</topology>
    </subcellularLocation>
</comment>
<dbReference type="Pfam" id="PF04161">
    <property type="entry name" value="Arv1"/>
    <property type="match status" value="1"/>
</dbReference>
<dbReference type="GO" id="GO:0016125">
    <property type="term" value="P:sterol metabolic process"/>
    <property type="evidence" value="ECO:0007669"/>
    <property type="project" value="UniProtKB-UniRule"/>
</dbReference>
<comment type="similarity">
    <text evidence="2 10">Belongs to the ARV1 family.</text>
</comment>
<dbReference type="InterPro" id="IPR007290">
    <property type="entry name" value="Arv1"/>
</dbReference>
<feature type="transmembrane region" description="Helical" evidence="10">
    <location>
        <begin position="208"/>
        <end position="232"/>
    </location>
</feature>